<accession>D7A160</accession>
<evidence type="ECO:0000313" key="3">
    <source>
        <dbReference type="EMBL" id="ADH89418.1"/>
    </source>
</evidence>
<dbReference type="STRING" id="639283.Snov_2122"/>
<gene>
    <name evidence="3" type="ordered locus">Snov_2122</name>
</gene>
<name>D7A160_ANCN5</name>
<dbReference type="KEGG" id="sno:Snov_2122"/>
<evidence type="ECO:0000259" key="2">
    <source>
        <dbReference type="Pfam" id="PF12804"/>
    </source>
</evidence>
<dbReference type="GO" id="GO:0016779">
    <property type="term" value="F:nucleotidyltransferase activity"/>
    <property type="evidence" value="ECO:0007669"/>
    <property type="project" value="UniProtKB-ARBA"/>
</dbReference>
<dbReference type="InterPro" id="IPR029044">
    <property type="entry name" value="Nucleotide-diphossugar_trans"/>
</dbReference>
<sequence length="238" mass="24688">MENTASQQPGEGAPSVGRAAAVVLAAGRGTRMPYAHKLTAPLNGEPLVRRAVTAALASQARPVIVVTGHEGEKVRAALAVLDVVFVDNPDFAEGLSTSLKAGIAAVPEEADRAVVLLGDMPKVEPALIDRLAAAIDPAAGRLIAVPVAQGTVQPRRGNPVAWARLLFPALMAIEGDVGARALITDEPELVAEVPVEGEGAFLDIDTRDDLEALEIHEIAERADVDARAALDGMKAEDA</sequence>
<dbReference type="CDD" id="cd04182">
    <property type="entry name" value="GT_2_like_f"/>
    <property type="match status" value="1"/>
</dbReference>
<dbReference type="InterPro" id="IPR025877">
    <property type="entry name" value="MobA-like_NTP_Trfase"/>
</dbReference>
<evidence type="ECO:0000256" key="1">
    <source>
        <dbReference type="ARBA" id="ARBA00022842"/>
    </source>
</evidence>
<evidence type="ECO:0000313" key="4">
    <source>
        <dbReference type="Proteomes" id="UP000006633"/>
    </source>
</evidence>
<dbReference type="Pfam" id="PF12804">
    <property type="entry name" value="NTP_transf_3"/>
    <property type="match status" value="1"/>
</dbReference>
<dbReference type="EMBL" id="CP002026">
    <property type="protein sequence ID" value="ADH89418.1"/>
    <property type="molecule type" value="Genomic_DNA"/>
</dbReference>
<feature type="domain" description="MobA-like NTP transferase" evidence="2">
    <location>
        <begin position="21"/>
        <end position="185"/>
    </location>
</feature>
<dbReference type="Proteomes" id="UP000006633">
    <property type="component" value="Chromosome"/>
</dbReference>
<dbReference type="AlphaFoldDB" id="D7A160"/>
<dbReference type="SUPFAM" id="SSF53448">
    <property type="entry name" value="Nucleotide-diphospho-sugar transferases"/>
    <property type="match status" value="1"/>
</dbReference>
<proteinExistence type="predicted"/>
<dbReference type="OrthoDB" id="9779263at2"/>
<dbReference type="PANTHER" id="PTHR43777:SF1">
    <property type="entry name" value="MOLYBDENUM COFACTOR CYTIDYLYLTRANSFERASE"/>
    <property type="match status" value="1"/>
</dbReference>
<keyword evidence="1" id="KW-0460">Magnesium</keyword>
<dbReference type="PANTHER" id="PTHR43777">
    <property type="entry name" value="MOLYBDENUM COFACTOR CYTIDYLYLTRANSFERASE"/>
    <property type="match status" value="1"/>
</dbReference>
<dbReference type="eggNOG" id="COG2068">
    <property type="taxonomic scope" value="Bacteria"/>
</dbReference>
<dbReference type="HOGENOM" id="CLU_061980_4_0_5"/>
<dbReference type="Gene3D" id="3.90.550.10">
    <property type="entry name" value="Spore Coat Polysaccharide Biosynthesis Protein SpsA, Chain A"/>
    <property type="match status" value="1"/>
</dbReference>
<protein>
    <submittedName>
        <fullName evidence="3">4-diphosphocytidyl-2C-methyl-D-erythritol synthase</fullName>
    </submittedName>
</protein>
<reference evidence="3 4" key="1">
    <citation type="journal article" date="2012" name="Stand. Genomic Sci.">
        <title>Complete genome sequence of the facultatively chemolithoautotrophic and methylotrophic alpha Proteobacterium Starkeya novella type strain (ATCC 8093(T)).</title>
        <authorList>
            <person name="Kappler U."/>
            <person name="Davenport K."/>
            <person name="Beatson S."/>
            <person name="Lucas S."/>
            <person name="Lapidus A."/>
            <person name="Copeland A."/>
            <person name="Berry K.W."/>
            <person name="Glavina Del Rio T."/>
            <person name="Hammon N."/>
            <person name="Dalin E."/>
            <person name="Tice H."/>
            <person name="Pitluck S."/>
            <person name="Richardson P."/>
            <person name="Bruce D."/>
            <person name="Goodwin L.A."/>
            <person name="Han C."/>
            <person name="Tapia R."/>
            <person name="Detter J.C."/>
            <person name="Chang Y.J."/>
            <person name="Jeffries C.D."/>
            <person name="Land M."/>
            <person name="Hauser L."/>
            <person name="Kyrpides N.C."/>
            <person name="Goker M."/>
            <person name="Ivanova N."/>
            <person name="Klenk H.P."/>
            <person name="Woyke T."/>
        </authorList>
    </citation>
    <scope>NUCLEOTIDE SEQUENCE [LARGE SCALE GENOMIC DNA]</scope>
    <source>
        <strain evidence="4">ATCC 8093 / DSM 506 / JCM 20403 / CCM 1077 / IAM 12100 / NBRC 12443 / NCIMB 10456</strain>
    </source>
</reference>
<keyword evidence="4" id="KW-1185">Reference proteome</keyword>
<organism evidence="3 4">
    <name type="scientific">Ancylobacter novellus (strain ATCC 8093 / DSM 506 / JCM 20403 / CCM 1077 / IAM 12100 / NBRC 12443 / NCIMB 10456)</name>
    <name type="common">Starkeya novella</name>
    <dbReference type="NCBI Taxonomy" id="639283"/>
    <lineage>
        <taxon>Bacteria</taxon>
        <taxon>Pseudomonadati</taxon>
        <taxon>Pseudomonadota</taxon>
        <taxon>Alphaproteobacteria</taxon>
        <taxon>Hyphomicrobiales</taxon>
        <taxon>Xanthobacteraceae</taxon>
        <taxon>Ancylobacter</taxon>
    </lineage>
</organism>